<evidence type="ECO:0000313" key="1">
    <source>
        <dbReference type="EMBL" id="GAG80246.1"/>
    </source>
</evidence>
<dbReference type="EMBL" id="BART01009733">
    <property type="protein sequence ID" value="GAG80246.1"/>
    <property type="molecule type" value="Genomic_DNA"/>
</dbReference>
<protein>
    <recommendedName>
        <fullName evidence="2">Carboxypeptidase regulatory-like domain-containing protein</fullName>
    </recommendedName>
</protein>
<name>X1C758_9ZZZZ</name>
<gene>
    <name evidence="1" type="ORF">S01H4_21474</name>
</gene>
<dbReference type="InterPro" id="IPR013783">
    <property type="entry name" value="Ig-like_fold"/>
</dbReference>
<accession>X1C758</accession>
<organism evidence="1">
    <name type="scientific">marine sediment metagenome</name>
    <dbReference type="NCBI Taxonomy" id="412755"/>
    <lineage>
        <taxon>unclassified sequences</taxon>
        <taxon>metagenomes</taxon>
        <taxon>ecological metagenomes</taxon>
    </lineage>
</organism>
<reference evidence="1" key="1">
    <citation type="journal article" date="2014" name="Front. Microbiol.">
        <title>High frequency of phylogenetically diverse reductive dehalogenase-homologous genes in deep subseafloor sedimentary metagenomes.</title>
        <authorList>
            <person name="Kawai M."/>
            <person name="Futagami T."/>
            <person name="Toyoda A."/>
            <person name="Takaki Y."/>
            <person name="Nishi S."/>
            <person name="Hori S."/>
            <person name="Arai W."/>
            <person name="Tsubouchi T."/>
            <person name="Morono Y."/>
            <person name="Uchiyama I."/>
            <person name="Ito T."/>
            <person name="Fujiyama A."/>
            <person name="Inagaki F."/>
            <person name="Takami H."/>
        </authorList>
    </citation>
    <scope>NUCLEOTIDE SEQUENCE</scope>
    <source>
        <strain evidence="1">Expedition CK06-06</strain>
    </source>
</reference>
<sequence length="118" mass="13013">MGTVVVDDVPSANIKLALRSNISGRFLCYTTTDADGNFVFAGVIEGKYNIISADDFSIIFTSVDVADRDIDLGVIGNNFVDFEVAIEPHEDWKELQQVAIVSPPTYVLGQQRDEIEKQ</sequence>
<feature type="non-terminal residue" evidence="1">
    <location>
        <position position="118"/>
    </location>
</feature>
<evidence type="ECO:0008006" key="2">
    <source>
        <dbReference type="Google" id="ProtNLM"/>
    </source>
</evidence>
<dbReference type="Gene3D" id="2.60.40.10">
    <property type="entry name" value="Immunoglobulins"/>
    <property type="match status" value="1"/>
</dbReference>
<dbReference type="SUPFAM" id="SSF49478">
    <property type="entry name" value="Cna protein B-type domain"/>
    <property type="match status" value="1"/>
</dbReference>
<proteinExistence type="predicted"/>
<dbReference type="AlphaFoldDB" id="X1C758"/>
<comment type="caution">
    <text evidence="1">The sequence shown here is derived from an EMBL/GenBank/DDBJ whole genome shotgun (WGS) entry which is preliminary data.</text>
</comment>